<accession>A0AA35LCY2</accession>
<evidence type="ECO:0000313" key="3">
    <source>
        <dbReference type="Proteomes" id="UP001178461"/>
    </source>
</evidence>
<gene>
    <name evidence="2" type="ORF">PODLI_1B042027</name>
</gene>
<dbReference type="Proteomes" id="UP001178461">
    <property type="component" value="Chromosome Z"/>
</dbReference>
<dbReference type="EMBL" id="OX395140">
    <property type="protein sequence ID" value="CAI5793834.1"/>
    <property type="molecule type" value="Genomic_DNA"/>
</dbReference>
<proteinExistence type="predicted"/>
<protein>
    <submittedName>
        <fullName evidence="2">Uncharacterized protein</fullName>
    </submittedName>
</protein>
<organism evidence="2 3">
    <name type="scientific">Podarcis lilfordi</name>
    <name type="common">Lilford's wall lizard</name>
    <dbReference type="NCBI Taxonomy" id="74358"/>
    <lineage>
        <taxon>Eukaryota</taxon>
        <taxon>Metazoa</taxon>
        <taxon>Chordata</taxon>
        <taxon>Craniata</taxon>
        <taxon>Vertebrata</taxon>
        <taxon>Euteleostomi</taxon>
        <taxon>Lepidosauria</taxon>
        <taxon>Squamata</taxon>
        <taxon>Bifurcata</taxon>
        <taxon>Unidentata</taxon>
        <taxon>Episquamata</taxon>
        <taxon>Laterata</taxon>
        <taxon>Lacertibaenia</taxon>
        <taxon>Lacertidae</taxon>
        <taxon>Podarcis</taxon>
    </lineage>
</organism>
<evidence type="ECO:0000256" key="1">
    <source>
        <dbReference type="SAM" id="MobiDB-lite"/>
    </source>
</evidence>
<sequence>MRKPNSPALGCRPEEEEEEEAQRQQKWRPALIGSPSSGVARNASGAQSALWTQLLLLLSARLFQEKTTTTPPPPQQPAKQHHPTDVLN</sequence>
<dbReference type="AlphaFoldDB" id="A0AA35LCY2"/>
<feature type="region of interest" description="Disordered" evidence="1">
    <location>
        <begin position="1"/>
        <end position="45"/>
    </location>
</feature>
<keyword evidence="3" id="KW-1185">Reference proteome</keyword>
<name>A0AA35LCY2_9SAUR</name>
<evidence type="ECO:0000313" key="2">
    <source>
        <dbReference type="EMBL" id="CAI5793834.1"/>
    </source>
</evidence>
<feature type="region of interest" description="Disordered" evidence="1">
    <location>
        <begin position="65"/>
        <end position="88"/>
    </location>
</feature>
<feature type="compositionally biased region" description="Polar residues" evidence="1">
    <location>
        <begin position="34"/>
        <end position="45"/>
    </location>
</feature>
<reference evidence="2" key="1">
    <citation type="submission" date="2022-12" db="EMBL/GenBank/DDBJ databases">
        <authorList>
            <person name="Alioto T."/>
            <person name="Alioto T."/>
            <person name="Gomez Garrido J."/>
        </authorList>
    </citation>
    <scope>NUCLEOTIDE SEQUENCE</scope>
</reference>